<dbReference type="OrthoDB" id="9803054at2"/>
<name>A0A1M7AJF2_9BRAD</name>
<dbReference type="Pfam" id="PF07244">
    <property type="entry name" value="POTRA"/>
    <property type="match status" value="3"/>
</dbReference>
<dbReference type="PANTHER" id="PTHR12815:SF23">
    <property type="entry name" value="OUTER MEMBRANE PROTEIN ASSEMBLY FACTOR BAMA"/>
    <property type="match status" value="1"/>
</dbReference>
<accession>A0A1M7AJF2</accession>
<keyword evidence="5 8" id="KW-0677">Repeat</keyword>
<evidence type="ECO:0000256" key="3">
    <source>
        <dbReference type="ARBA" id="ARBA00022692"/>
    </source>
</evidence>
<dbReference type="Proteomes" id="UP000189935">
    <property type="component" value="Chromosome I"/>
</dbReference>
<feature type="signal peptide" evidence="8">
    <location>
        <begin position="1"/>
        <end position="28"/>
    </location>
</feature>
<dbReference type="PIRSF" id="PIRSF006076">
    <property type="entry name" value="OM_assembly_OMP85"/>
    <property type="match status" value="1"/>
</dbReference>
<dbReference type="RefSeq" id="WP_079543137.1">
    <property type="nucleotide sequence ID" value="NZ_LT670844.1"/>
</dbReference>
<dbReference type="HAMAP" id="MF_01430">
    <property type="entry name" value="OM_assembly_BamA"/>
    <property type="match status" value="1"/>
</dbReference>
<gene>
    <name evidence="8" type="primary">bamA</name>
    <name evidence="11" type="ORF">SAMN05444159_5881</name>
</gene>
<evidence type="ECO:0000256" key="7">
    <source>
        <dbReference type="ARBA" id="ARBA00023237"/>
    </source>
</evidence>
<organism evidence="11 12">
    <name type="scientific">Bradyrhizobium lablabi</name>
    <dbReference type="NCBI Taxonomy" id="722472"/>
    <lineage>
        <taxon>Bacteria</taxon>
        <taxon>Pseudomonadati</taxon>
        <taxon>Pseudomonadota</taxon>
        <taxon>Alphaproteobacteria</taxon>
        <taxon>Hyphomicrobiales</taxon>
        <taxon>Nitrobacteraceae</taxon>
        <taxon>Bradyrhizobium</taxon>
    </lineage>
</organism>
<evidence type="ECO:0000313" key="11">
    <source>
        <dbReference type="EMBL" id="SHL42921.1"/>
    </source>
</evidence>
<evidence type="ECO:0000256" key="4">
    <source>
        <dbReference type="ARBA" id="ARBA00022729"/>
    </source>
</evidence>
<comment type="similarity">
    <text evidence="8">Belongs to the BamA family.</text>
</comment>
<evidence type="ECO:0000256" key="9">
    <source>
        <dbReference type="NCBIfam" id="TIGR03303"/>
    </source>
</evidence>
<dbReference type="NCBIfam" id="TIGR03303">
    <property type="entry name" value="OM_YaeT"/>
    <property type="match status" value="1"/>
</dbReference>
<sequence length="773" mass="83430" precursor="true">MPRQQCRSKAAGVLLVTSLALFVAQAAAAETIEVEGNRRVDAETVRSYFHAAQDGRYDEATRDAALKALVATGLFENVTIERAGDRLVVHLKEAPVLDHVAFEGNKKIKDKDLAAVVESKPRGALQRAVVQADVGRIMEAYRHAGRDDVGVAPQIINRGNDRVDLVYEVTEGKKTTVRQINFVGNHVFGKRQLAAVTKTSATNMLSFLTGGDDYDPDRIAADREQLRLYYRSKGYADAGVTAAVAEYDPALHGFTLTFSIDEGPLYHFGDISVVCNVPGLSCEKLRALPVARSGAPFDGGALDKSDEILAIELAKLGYPFAQAQPRITRDAEAKRIDVAFTIDQGPRTYVERIEIHGNTRTRDYVIRREFDIAEGDAYNKTLIDRAERRLKNLNYFKTVKISTKPGSVADRVVLDVEVAEQSTGEFTISGGYSTTDGLLAEVKVGDRNFLGSGKAVNAAVTYGQYGRGIDLSASEPYFLGTRVSAGIELYGRQNDASPYQSYGSDIYGATLQFGTPLTEQIGVQYRYSLYNQDVTLGSSSSTATTSLPIQQAAAAGSQWVSSVGDTVTYNTLDNNKSPTSGFNAQLRQDLAGLGGDVKFLRTSEDVRYYHPINDDVVSLVRAQGGYITGWGGQQVPLLNSFFGGPNMVRGFAPNGFGPRDLTPGSTMDNIGGNMYWASTLEFQSNIPGVPQEYGLKATAFVDAGSVFGYSGPTAFPGSTQSLQLANNNVVRSSVGAGLTWASPFGNLTVDYAVPLSKAAYDVVQPLRFSAGGF</sequence>
<protein>
    <recommendedName>
        <fullName evidence="8 9">Outer membrane protein assembly factor BamA</fullName>
    </recommendedName>
</protein>
<dbReference type="InterPro" id="IPR000184">
    <property type="entry name" value="Bac_surfAg_D15"/>
</dbReference>
<dbReference type="Pfam" id="PF01103">
    <property type="entry name" value="Omp85"/>
    <property type="match status" value="1"/>
</dbReference>
<proteinExistence type="inferred from homology"/>
<comment type="subcellular location">
    <subcellularLocation>
        <location evidence="8">Cell outer membrane</location>
    </subcellularLocation>
    <subcellularLocation>
        <location evidence="1">Membrane</location>
    </subcellularLocation>
</comment>
<dbReference type="AlphaFoldDB" id="A0A1M7AJF2"/>
<evidence type="ECO:0000313" key="12">
    <source>
        <dbReference type="Proteomes" id="UP000189935"/>
    </source>
</evidence>
<dbReference type="GO" id="GO:0051205">
    <property type="term" value="P:protein insertion into membrane"/>
    <property type="evidence" value="ECO:0007669"/>
    <property type="project" value="UniProtKB-UniRule"/>
</dbReference>
<keyword evidence="3 8" id="KW-0812">Transmembrane</keyword>
<evidence type="ECO:0000256" key="1">
    <source>
        <dbReference type="ARBA" id="ARBA00004370"/>
    </source>
</evidence>
<dbReference type="InterPro" id="IPR034746">
    <property type="entry name" value="POTRA"/>
</dbReference>
<evidence type="ECO:0000259" key="10">
    <source>
        <dbReference type="PROSITE" id="PS51779"/>
    </source>
</evidence>
<dbReference type="Gene3D" id="2.40.160.50">
    <property type="entry name" value="membrane protein fhac: a member of the omp85/tpsb transporter family"/>
    <property type="match status" value="1"/>
</dbReference>
<keyword evidence="7 8" id="KW-0998">Cell outer membrane</keyword>
<reference evidence="11 12" key="1">
    <citation type="submission" date="2016-11" db="EMBL/GenBank/DDBJ databases">
        <authorList>
            <person name="Jaros S."/>
            <person name="Januszkiewicz K."/>
            <person name="Wedrychowicz H."/>
        </authorList>
    </citation>
    <scope>NUCLEOTIDE SEQUENCE [LARGE SCALE GENOMIC DNA]</scope>
    <source>
        <strain evidence="11 12">GAS499</strain>
    </source>
</reference>
<dbReference type="PROSITE" id="PS51779">
    <property type="entry name" value="POTRA"/>
    <property type="match status" value="1"/>
</dbReference>
<keyword evidence="6 8" id="KW-0472">Membrane</keyword>
<evidence type="ECO:0000256" key="6">
    <source>
        <dbReference type="ARBA" id="ARBA00023136"/>
    </source>
</evidence>
<comment type="function">
    <text evidence="8">Part of the outer membrane protein assembly complex, which is involved in assembly and insertion of beta-barrel proteins into the outer membrane.</text>
</comment>
<comment type="subunit">
    <text evidence="8">Part of the Bam complex.</text>
</comment>
<keyword evidence="2 8" id="KW-1134">Transmembrane beta strand</keyword>
<dbReference type="Gene3D" id="3.10.20.310">
    <property type="entry name" value="membrane protein fhac"/>
    <property type="match status" value="5"/>
</dbReference>
<dbReference type="InterPro" id="IPR010827">
    <property type="entry name" value="BamA/TamA_POTRA"/>
</dbReference>
<dbReference type="EMBL" id="LT670844">
    <property type="protein sequence ID" value="SHL42921.1"/>
    <property type="molecule type" value="Genomic_DNA"/>
</dbReference>
<feature type="chain" id="PRO_5013407137" description="Outer membrane protein assembly factor BamA" evidence="8">
    <location>
        <begin position="29"/>
        <end position="773"/>
    </location>
</feature>
<evidence type="ECO:0000256" key="2">
    <source>
        <dbReference type="ARBA" id="ARBA00022452"/>
    </source>
</evidence>
<evidence type="ECO:0000256" key="8">
    <source>
        <dbReference type="HAMAP-Rule" id="MF_01430"/>
    </source>
</evidence>
<keyword evidence="4 8" id="KW-0732">Signal</keyword>
<dbReference type="GO" id="GO:0043165">
    <property type="term" value="P:Gram-negative-bacterium-type cell outer membrane assembly"/>
    <property type="evidence" value="ECO:0007669"/>
    <property type="project" value="UniProtKB-UniRule"/>
</dbReference>
<dbReference type="GO" id="GO:0009279">
    <property type="term" value="C:cell outer membrane"/>
    <property type="evidence" value="ECO:0007669"/>
    <property type="project" value="UniProtKB-SubCell"/>
</dbReference>
<dbReference type="InterPro" id="IPR039910">
    <property type="entry name" value="D15-like"/>
</dbReference>
<dbReference type="PANTHER" id="PTHR12815">
    <property type="entry name" value="SORTING AND ASSEMBLY MACHINERY SAMM50 PROTEIN FAMILY MEMBER"/>
    <property type="match status" value="1"/>
</dbReference>
<feature type="domain" description="POTRA" evidence="10">
    <location>
        <begin position="348"/>
        <end position="421"/>
    </location>
</feature>
<dbReference type="InterPro" id="IPR023707">
    <property type="entry name" value="OM_assembly_BamA"/>
</dbReference>
<evidence type="ECO:0000256" key="5">
    <source>
        <dbReference type="ARBA" id="ARBA00022737"/>
    </source>
</evidence>